<dbReference type="PANTHER" id="PTHR43798">
    <property type="entry name" value="MONOACYLGLYCEROL LIPASE"/>
    <property type="match status" value="1"/>
</dbReference>
<reference evidence="4" key="1">
    <citation type="submission" date="2023-07" db="EMBL/GenBank/DDBJ databases">
        <title>30 novel species of actinomycetes from the DSMZ collection.</title>
        <authorList>
            <person name="Nouioui I."/>
        </authorList>
    </citation>
    <scope>NUCLEOTIDE SEQUENCE [LARGE SCALE GENOMIC DNA]</scope>
    <source>
        <strain evidence="4">DSM 45834</strain>
    </source>
</reference>
<keyword evidence="4" id="KW-1185">Reference proteome</keyword>
<name>A0ABU2NJC2_9PSEU</name>
<evidence type="ECO:0000313" key="4">
    <source>
        <dbReference type="Proteomes" id="UP001183202"/>
    </source>
</evidence>
<feature type="domain" description="AB hydrolase-1" evidence="2">
    <location>
        <begin position="36"/>
        <end position="269"/>
    </location>
</feature>
<accession>A0ABU2NJC2</accession>
<dbReference type="InterPro" id="IPR000073">
    <property type="entry name" value="AB_hydrolase_1"/>
</dbReference>
<dbReference type="PRINTS" id="PR00412">
    <property type="entry name" value="EPOXHYDRLASE"/>
</dbReference>
<dbReference type="InterPro" id="IPR029058">
    <property type="entry name" value="AB_hydrolase_fold"/>
</dbReference>
<dbReference type="Gene3D" id="3.40.50.1820">
    <property type="entry name" value="alpha/beta hydrolase"/>
    <property type="match status" value="1"/>
</dbReference>
<protein>
    <submittedName>
        <fullName evidence="3">Alpha/beta hydrolase</fullName>
    </submittedName>
</protein>
<dbReference type="SUPFAM" id="SSF53474">
    <property type="entry name" value="alpha/beta-Hydrolases"/>
    <property type="match status" value="1"/>
</dbReference>
<dbReference type="InterPro" id="IPR050266">
    <property type="entry name" value="AB_hydrolase_sf"/>
</dbReference>
<dbReference type="PANTHER" id="PTHR43798:SF31">
    <property type="entry name" value="AB HYDROLASE SUPERFAMILY PROTEIN YCLE"/>
    <property type="match status" value="1"/>
</dbReference>
<dbReference type="PRINTS" id="PR00111">
    <property type="entry name" value="ABHYDROLASE"/>
</dbReference>
<evidence type="ECO:0000256" key="1">
    <source>
        <dbReference type="ARBA" id="ARBA00022801"/>
    </source>
</evidence>
<organism evidence="3 4">
    <name type="scientific">Pseudonocardia charpentierae</name>
    <dbReference type="NCBI Taxonomy" id="3075545"/>
    <lineage>
        <taxon>Bacteria</taxon>
        <taxon>Bacillati</taxon>
        <taxon>Actinomycetota</taxon>
        <taxon>Actinomycetes</taxon>
        <taxon>Pseudonocardiales</taxon>
        <taxon>Pseudonocardiaceae</taxon>
        <taxon>Pseudonocardia</taxon>
    </lineage>
</organism>
<dbReference type="GO" id="GO:0016787">
    <property type="term" value="F:hydrolase activity"/>
    <property type="evidence" value="ECO:0007669"/>
    <property type="project" value="UniProtKB-KW"/>
</dbReference>
<dbReference type="Proteomes" id="UP001183202">
    <property type="component" value="Unassembled WGS sequence"/>
</dbReference>
<dbReference type="Pfam" id="PF00561">
    <property type="entry name" value="Abhydrolase_1"/>
    <property type="match status" value="1"/>
</dbReference>
<keyword evidence="1 3" id="KW-0378">Hydrolase</keyword>
<dbReference type="InterPro" id="IPR000639">
    <property type="entry name" value="Epox_hydrolase-like"/>
</dbReference>
<dbReference type="RefSeq" id="WP_311560583.1">
    <property type="nucleotide sequence ID" value="NZ_JAVREJ010000077.1"/>
</dbReference>
<dbReference type="EMBL" id="JAVREJ010000077">
    <property type="protein sequence ID" value="MDT0354075.1"/>
    <property type="molecule type" value="Genomic_DNA"/>
</dbReference>
<evidence type="ECO:0000259" key="2">
    <source>
        <dbReference type="Pfam" id="PF00561"/>
    </source>
</evidence>
<gene>
    <name evidence="3" type="ORF">RM445_31890</name>
</gene>
<evidence type="ECO:0000313" key="3">
    <source>
        <dbReference type="EMBL" id="MDT0354075.1"/>
    </source>
</evidence>
<sequence length="287" mass="31423">MTTDQLRPAETPRIYAVPGGNGVRLHVREWGRPDGPAILLVHGWSQGLTCWRHQVEGDLAAQCRVVALDIRGHGMSERPREADAYQDANLWAMDIAAVLDQLELQRPVLVGWSYGGSIIADYLRVFGQGAIAAVNLVGAAMILNDHFDHIGPGLLDNVEGACSPDLTTGITAVRHFLRACTVEAMDPDDWDSALCTNMVVRPDVRAALLARHIDCDDVLAKLTVPVLVSHGMRDTLILPSMAEHVVSACPSAVASWYDDVGHAPFLERPLRFDRELLDLVRRANVPH</sequence>
<proteinExistence type="predicted"/>
<comment type="caution">
    <text evidence="3">The sequence shown here is derived from an EMBL/GenBank/DDBJ whole genome shotgun (WGS) entry which is preliminary data.</text>
</comment>